<dbReference type="InterPro" id="IPR005586">
    <property type="entry name" value="ABC_trans_aux"/>
</dbReference>
<dbReference type="RefSeq" id="WP_343792491.1">
    <property type="nucleotide sequence ID" value="NZ_BAAAGA010000003.1"/>
</dbReference>
<keyword evidence="3" id="KW-0449">Lipoprotein</keyword>
<feature type="chain" id="PRO_5045514606" evidence="1">
    <location>
        <begin position="20"/>
        <end position="210"/>
    </location>
</feature>
<dbReference type="Pfam" id="PF03886">
    <property type="entry name" value="ABC_trans_aux"/>
    <property type="match status" value="1"/>
</dbReference>
<evidence type="ECO:0000259" key="2">
    <source>
        <dbReference type="Pfam" id="PF03886"/>
    </source>
</evidence>
<accession>A0ABN1GVN2</accession>
<protein>
    <submittedName>
        <fullName evidence="3">ABC-type transport auxiliary lipoprotein family protein</fullName>
    </submittedName>
</protein>
<feature type="signal peptide" evidence="1">
    <location>
        <begin position="1"/>
        <end position="19"/>
    </location>
</feature>
<dbReference type="Gene3D" id="3.40.50.10610">
    <property type="entry name" value="ABC-type transport auxiliary lipoprotein component"/>
    <property type="match status" value="1"/>
</dbReference>
<proteinExistence type="predicted"/>
<feature type="domain" description="ABC-type transport auxiliary lipoprotein component" evidence="2">
    <location>
        <begin position="40"/>
        <end position="194"/>
    </location>
</feature>
<dbReference type="EMBL" id="BAAAGA010000003">
    <property type="protein sequence ID" value="GAA0621003.1"/>
    <property type="molecule type" value="Genomic_DNA"/>
</dbReference>
<keyword evidence="4" id="KW-1185">Reference proteome</keyword>
<gene>
    <name evidence="3" type="ORF">GCM10009422_15930</name>
</gene>
<evidence type="ECO:0000313" key="3">
    <source>
        <dbReference type="EMBL" id="GAA0621003.1"/>
    </source>
</evidence>
<dbReference type="SUPFAM" id="SSF159594">
    <property type="entry name" value="XCC0632-like"/>
    <property type="match status" value="1"/>
</dbReference>
<organism evidence="3 4">
    <name type="scientific">Brevundimonas kwangchunensis</name>
    <dbReference type="NCBI Taxonomy" id="322163"/>
    <lineage>
        <taxon>Bacteria</taxon>
        <taxon>Pseudomonadati</taxon>
        <taxon>Pseudomonadota</taxon>
        <taxon>Alphaproteobacteria</taxon>
        <taxon>Caulobacterales</taxon>
        <taxon>Caulobacteraceae</taxon>
        <taxon>Brevundimonas</taxon>
    </lineage>
</organism>
<name>A0ABN1GVN2_9CAUL</name>
<dbReference type="PROSITE" id="PS51257">
    <property type="entry name" value="PROKAR_LIPOPROTEIN"/>
    <property type="match status" value="1"/>
</dbReference>
<keyword evidence="1" id="KW-0732">Signal</keyword>
<comment type="caution">
    <text evidence="3">The sequence shown here is derived from an EMBL/GenBank/DDBJ whole genome shotgun (WGS) entry which is preliminary data.</text>
</comment>
<evidence type="ECO:0000313" key="4">
    <source>
        <dbReference type="Proteomes" id="UP001501352"/>
    </source>
</evidence>
<dbReference type="Proteomes" id="UP001501352">
    <property type="component" value="Unassembled WGS sequence"/>
</dbReference>
<reference evidence="3 4" key="1">
    <citation type="journal article" date="2019" name="Int. J. Syst. Evol. Microbiol.">
        <title>The Global Catalogue of Microorganisms (GCM) 10K type strain sequencing project: providing services to taxonomists for standard genome sequencing and annotation.</title>
        <authorList>
            <consortium name="The Broad Institute Genomics Platform"/>
            <consortium name="The Broad Institute Genome Sequencing Center for Infectious Disease"/>
            <person name="Wu L."/>
            <person name="Ma J."/>
        </authorList>
    </citation>
    <scope>NUCLEOTIDE SEQUENCE [LARGE SCALE GENOMIC DNA]</scope>
    <source>
        <strain evidence="3 4">JCM 12928</strain>
    </source>
</reference>
<sequence length="210" mass="22543">MIRILKIAAAAAAASALLAGCSLLSTPDPVQLYRFGSVSGAGEPAAPASQVQVAMRRPEFAQAVREDRILGVTGTEAAYIKGARWVSSADILFNDALESAFAAQSTRVRLVGPRELTRAPQALDIDVRTFEARYASPGATPVITIVARTRLLNTQDRSVMAERVFTVEQPADQNRVSAIVEAFDVATRDIHTQIVGWTDQNAQALPNPTR</sequence>
<evidence type="ECO:0000256" key="1">
    <source>
        <dbReference type="SAM" id="SignalP"/>
    </source>
</evidence>